<evidence type="ECO:0000313" key="2">
    <source>
        <dbReference type="EMBL" id="GFH08488.1"/>
    </source>
</evidence>
<keyword evidence="3" id="KW-1185">Reference proteome</keyword>
<organism evidence="2 3">
    <name type="scientific">Haematococcus lacustris</name>
    <name type="common">Green alga</name>
    <name type="synonym">Haematococcus pluvialis</name>
    <dbReference type="NCBI Taxonomy" id="44745"/>
    <lineage>
        <taxon>Eukaryota</taxon>
        <taxon>Viridiplantae</taxon>
        <taxon>Chlorophyta</taxon>
        <taxon>core chlorophytes</taxon>
        <taxon>Chlorophyceae</taxon>
        <taxon>CS clade</taxon>
        <taxon>Chlamydomonadales</taxon>
        <taxon>Haematococcaceae</taxon>
        <taxon>Haematococcus</taxon>
    </lineage>
</organism>
<feature type="compositionally biased region" description="Basic residues" evidence="1">
    <location>
        <begin position="1"/>
        <end position="10"/>
    </location>
</feature>
<gene>
    <name evidence="2" type="ORF">HaLaN_03460</name>
</gene>
<reference evidence="2 3" key="1">
    <citation type="submission" date="2020-02" db="EMBL/GenBank/DDBJ databases">
        <title>Draft genome sequence of Haematococcus lacustris strain NIES-144.</title>
        <authorList>
            <person name="Morimoto D."/>
            <person name="Nakagawa S."/>
            <person name="Yoshida T."/>
            <person name="Sawayama S."/>
        </authorList>
    </citation>
    <scope>NUCLEOTIDE SEQUENCE [LARGE SCALE GENOMIC DNA]</scope>
    <source>
        <strain evidence="2 3">NIES-144</strain>
    </source>
</reference>
<feature type="compositionally biased region" description="Low complexity" evidence="1">
    <location>
        <begin position="12"/>
        <end position="34"/>
    </location>
</feature>
<sequence>MPPKRKRKRPVSPAQSAAGACGSGQQDQEQGQGQAVKELVRERRQVMKALWRQPGLISAQLK</sequence>
<feature type="region of interest" description="Disordered" evidence="1">
    <location>
        <begin position="1"/>
        <end position="36"/>
    </location>
</feature>
<proteinExistence type="predicted"/>
<dbReference type="Proteomes" id="UP000485058">
    <property type="component" value="Unassembled WGS sequence"/>
</dbReference>
<dbReference type="EMBL" id="BLLF01000164">
    <property type="protein sequence ID" value="GFH08488.1"/>
    <property type="molecule type" value="Genomic_DNA"/>
</dbReference>
<dbReference type="PROSITE" id="PS51257">
    <property type="entry name" value="PROKAR_LIPOPROTEIN"/>
    <property type="match status" value="1"/>
</dbReference>
<accession>A0A699YKJ9</accession>
<feature type="non-terminal residue" evidence="2">
    <location>
        <position position="1"/>
    </location>
</feature>
<comment type="caution">
    <text evidence="2">The sequence shown here is derived from an EMBL/GenBank/DDBJ whole genome shotgun (WGS) entry which is preliminary data.</text>
</comment>
<evidence type="ECO:0000313" key="3">
    <source>
        <dbReference type="Proteomes" id="UP000485058"/>
    </source>
</evidence>
<name>A0A699YKJ9_HAELA</name>
<evidence type="ECO:0000256" key="1">
    <source>
        <dbReference type="SAM" id="MobiDB-lite"/>
    </source>
</evidence>
<dbReference type="AlphaFoldDB" id="A0A699YKJ9"/>
<protein>
    <submittedName>
        <fullName evidence="2">Uncharacterized protein</fullName>
    </submittedName>
</protein>